<organismHost>
    <name type="scientific">Wiseana cervinata</name>
    <dbReference type="NCBI Taxonomy" id="107013"/>
</organismHost>
<reference evidence="1 2" key="1">
    <citation type="journal article" date="2011" name="J. Virol.">
        <title>Genomic and proteomic analysis of invertebrate iridovirus type 9.</title>
        <authorList>
            <person name="Wong C.K."/>
            <person name="Young V.L."/>
            <person name="Kleffmann T."/>
            <person name="Ward V.K."/>
        </authorList>
    </citation>
    <scope>NUCLEOTIDE SEQUENCE [LARGE SCALE GENOMIC DNA]</scope>
</reference>
<dbReference type="KEGG" id="vg:10963735"/>
<dbReference type="Proteomes" id="UP000112896">
    <property type="component" value="Segment"/>
</dbReference>
<dbReference type="RefSeq" id="YP_004732796.1">
    <property type="nucleotide sequence ID" value="NC_015780.1"/>
</dbReference>
<protein>
    <submittedName>
        <fullName evidence="1">Uncharacterized protein</fullName>
    </submittedName>
</protein>
<proteinExistence type="predicted"/>
<dbReference type="EMBL" id="GQ918152">
    <property type="protein sequence ID" value="ADO00356.1"/>
    <property type="molecule type" value="Genomic_DNA"/>
</dbReference>
<evidence type="ECO:0000313" key="1">
    <source>
        <dbReference type="EMBL" id="ADO00356.1"/>
    </source>
</evidence>
<keyword evidence="2" id="KW-1185">Reference proteome</keyword>
<sequence>MNYIAILIVVILSTTTISGGCSPDFVYQGTFPTGRMCNRDSPNPNCRYNCMMHAHLQLGVQYVNHNCEYEEEQGGVSHYICCCKFRASCRNQECRQELPDLGPDPF</sequence>
<organism evidence="1 2">
    <name type="scientific">Wiseana iridescent virus</name>
    <name type="common">WIV</name>
    <name type="synonym">Insect iridescent virus type 9</name>
    <dbReference type="NCBI Taxonomy" id="68347"/>
    <lineage>
        <taxon>Viruses</taxon>
        <taxon>Varidnaviria</taxon>
        <taxon>Bamfordvirae</taxon>
        <taxon>Nucleocytoviricota</taxon>
        <taxon>Megaviricetes</taxon>
        <taxon>Pimascovirales</taxon>
        <taxon>Pimascovirales incertae sedis</taxon>
        <taxon>Iridoviridae</taxon>
        <taxon>Betairidovirinae</taxon>
        <taxon>Chloriridovirus</taxon>
        <taxon>Chloriridovirus wiseana1</taxon>
        <taxon>Invertebrate iridescent virus 9</taxon>
    </lineage>
</organism>
<evidence type="ECO:0000313" key="2">
    <source>
        <dbReference type="Proteomes" id="UP000112896"/>
    </source>
</evidence>
<accession>G0T539</accession>
<name>G0T539_IRV9</name>
<dbReference type="GeneID" id="10963735"/>